<dbReference type="AlphaFoldDB" id="A0A1H6CG84"/>
<feature type="compositionally biased region" description="Basic and acidic residues" evidence="1">
    <location>
        <begin position="19"/>
        <end position="34"/>
    </location>
</feature>
<protein>
    <submittedName>
        <fullName evidence="2">Uncharacterized protein</fullName>
    </submittedName>
</protein>
<dbReference type="Proteomes" id="UP000236740">
    <property type="component" value="Unassembled WGS sequence"/>
</dbReference>
<evidence type="ECO:0000313" key="3">
    <source>
        <dbReference type="Proteomes" id="UP000236740"/>
    </source>
</evidence>
<accession>A0A1H6CG84</accession>
<evidence type="ECO:0000256" key="1">
    <source>
        <dbReference type="SAM" id="MobiDB-lite"/>
    </source>
</evidence>
<gene>
    <name evidence="2" type="ORF">SAMN04488133_3449</name>
</gene>
<feature type="region of interest" description="Disordered" evidence="1">
    <location>
        <begin position="1"/>
        <end position="71"/>
    </location>
</feature>
<dbReference type="EMBL" id="FNVN01000007">
    <property type="protein sequence ID" value="SEG72011.1"/>
    <property type="molecule type" value="Genomic_DNA"/>
</dbReference>
<reference evidence="2 3" key="1">
    <citation type="submission" date="2016-10" db="EMBL/GenBank/DDBJ databases">
        <authorList>
            <person name="de Groot N.N."/>
        </authorList>
    </citation>
    <scope>NUCLEOTIDE SEQUENCE [LARGE SCALE GENOMIC DNA]</scope>
    <source>
        <strain evidence="2 3">CGMCC 1.10331</strain>
    </source>
</reference>
<organism evidence="2 3">
    <name type="scientific">Halobellus limi</name>
    <dbReference type="NCBI Taxonomy" id="699433"/>
    <lineage>
        <taxon>Archaea</taxon>
        <taxon>Methanobacteriati</taxon>
        <taxon>Methanobacteriota</taxon>
        <taxon>Stenosarchaea group</taxon>
        <taxon>Halobacteria</taxon>
        <taxon>Halobacteriales</taxon>
        <taxon>Haloferacaceae</taxon>
        <taxon>Halobellus</taxon>
    </lineage>
</organism>
<feature type="compositionally biased region" description="Basic and acidic residues" evidence="1">
    <location>
        <begin position="58"/>
        <end position="71"/>
    </location>
</feature>
<sequence>MLFLKTRLGEPAPSGFLESTEHEANQDGTRKSGEWLESGESKLTVGEYRVNGNEGDENNERDSNRDSIPDR</sequence>
<evidence type="ECO:0000313" key="2">
    <source>
        <dbReference type="EMBL" id="SEG72011.1"/>
    </source>
</evidence>
<keyword evidence="3" id="KW-1185">Reference proteome</keyword>
<name>A0A1H6CG84_9EURY</name>
<proteinExistence type="predicted"/>